<dbReference type="InterPro" id="IPR005471">
    <property type="entry name" value="Tscrpt_reg_IclR_N"/>
</dbReference>
<feature type="region of interest" description="Disordered" evidence="4">
    <location>
        <begin position="1"/>
        <end position="29"/>
    </location>
</feature>
<protein>
    <submittedName>
        <fullName evidence="7">IclR family transcriptional regulator</fullName>
    </submittedName>
</protein>
<feature type="domain" description="HTH iclR-type" evidence="5">
    <location>
        <begin position="40"/>
        <end position="100"/>
    </location>
</feature>
<dbReference type="PANTHER" id="PTHR30136">
    <property type="entry name" value="HELIX-TURN-HELIX TRANSCRIPTIONAL REGULATOR, ICLR FAMILY"/>
    <property type="match status" value="1"/>
</dbReference>
<feature type="domain" description="IclR-ED" evidence="6">
    <location>
        <begin position="101"/>
        <end position="285"/>
    </location>
</feature>
<dbReference type="PANTHER" id="PTHR30136:SF34">
    <property type="entry name" value="TRANSCRIPTIONAL REGULATOR"/>
    <property type="match status" value="1"/>
</dbReference>
<gene>
    <name evidence="7" type="ORF">GCM10009097_20940</name>
</gene>
<proteinExistence type="predicted"/>
<dbReference type="PROSITE" id="PS51078">
    <property type="entry name" value="ICLR_ED"/>
    <property type="match status" value="1"/>
</dbReference>
<dbReference type="NCBIfam" id="TIGR02431">
    <property type="entry name" value="pcaR_pcaU"/>
    <property type="match status" value="1"/>
</dbReference>
<sequence>MTQHPSAGGKPAGIDAGSPGTARASAGAKSDAVKPSDAYVQSFARGLAVIRAFNAERPAMTLTEVAEAAGLTRAGARRILLTLVQLGYVAAEGRQFRLTPRILELGFAYLTSMPFWDLAEPIMEQLTNEAHQSCSATVLDGTDIVYVLRIPTGRIMSINLGIGSRLPAYCSAMGRVLLAGLADAEIDAALARSDLRAHTPLTVTDPAQLKAAILKVREQGWSLVDRELETGLVAIAAPIRDRSGRTVAALNLSGQAHLVTARQMQDELLPLLSRAAERINDLMKRV</sequence>
<dbReference type="InterPro" id="IPR012794">
    <property type="entry name" value="PcaR_PcaU"/>
</dbReference>
<dbReference type="InterPro" id="IPR029016">
    <property type="entry name" value="GAF-like_dom_sf"/>
</dbReference>
<name>A0ABN1BRA7_9BURK</name>
<evidence type="ECO:0000256" key="1">
    <source>
        <dbReference type="ARBA" id="ARBA00023015"/>
    </source>
</evidence>
<evidence type="ECO:0000259" key="5">
    <source>
        <dbReference type="PROSITE" id="PS51077"/>
    </source>
</evidence>
<dbReference type="Gene3D" id="1.10.10.10">
    <property type="entry name" value="Winged helix-like DNA-binding domain superfamily/Winged helix DNA-binding domain"/>
    <property type="match status" value="1"/>
</dbReference>
<keyword evidence="1" id="KW-0805">Transcription regulation</keyword>
<keyword evidence="2" id="KW-0238">DNA-binding</keyword>
<dbReference type="RefSeq" id="WP_279817901.1">
    <property type="nucleotide sequence ID" value="NZ_BAAAEN010000006.1"/>
</dbReference>
<dbReference type="InterPro" id="IPR036388">
    <property type="entry name" value="WH-like_DNA-bd_sf"/>
</dbReference>
<dbReference type="InterPro" id="IPR050707">
    <property type="entry name" value="HTH_MetabolicPath_Reg"/>
</dbReference>
<dbReference type="InterPro" id="IPR014757">
    <property type="entry name" value="Tscrpt_reg_IclR_C"/>
</dbReference>
<evidence type="ECO:0000256" key="2">
    <source>
        <dbReference type="ARBA" id="ARBA00023125"/>
    </source>
</evidence>
<evidence type="ECO:0000259" key="6">
    <source>
        <dbReference type="PROSITE" id="PS51078"/>
    </source>
</evidence>
<dbReference type="SMART" id="SM00346">
    <property type="entry name" value="HTH_ICLR"/>
    <property type="match status" value="1"/>
</dbReference>
<dbReference type="Pfam" id="PF09339">
    <property type="entry name" value="HTH_IclR"/>
    <property type="match status" value="1"/>
</dbReference>
<dbReference type="SUPFAM" id="SSF55781">
    <property type="entry name" value="GAF domain-like"/>
    <property type="match status" value="1"/>
</dbReference>
<evidence type="ECO:0000256" key="4">
    <source>
        <dbReference type="SAM" id="MobiDB-lite"/>
    </source>
</evidence>
<accession>A0ABN1BRA7</accession>
<dbReference type="PROSITE" id="PS51077">
    <property type="entry name" value="HTH_ICLR"/>
    <property type="match status" value="1"/>
</dbReference>
<dbReference type="Gene3D" id="3.30.450.40">
    <property type="match status" value="1"/>
</dbReference>
<dbReference type="EMBL" id="BAAAEN010000006">
    <property type="protein sequence ID" value="GAA0503898.1"/>
    <property type="molecule type" value="Genomic_DNA"/>
</dbReference>
<comment type="caution">
    <text evidence="7">The sequence shown here is derived from an EMBL/GenBank/DDBJ whole genome shotgun (WGS) entry which is preliminary data.</text>
</comment>
<keyword evidence="8" id="KW-1185">Reference proteome</keyword>
<dbReference type="Proteomes" id="UP001501706">
    <property type="component" value="Unassembled WGS sequence"/>
</dbReference>
<dbReference type="SUPFAM" id="SSF46785">
    <property type="entry name" value="Winged helix' DNA-binding domain"/>
    <property type="match status" value="1"/>
</dbReference>
<evidence type="ECO:0000313" key="8">
    <source>
        <dbReference type="Proteomes" id="UP001501706"/>
    </source>
</evidence>
<organism evidence="7 8">
    <name type="scientific">Pigmentiphaga daeguensis</name>
    <dbReference type="NCBI Taxonomy" id="414049"/>
    <lineage>
        <taxon>Bacteria</taxon>
        <taxon>Pseudomonadati</taxon>
        <taxon>Pseudomonadota</taxon>
        <taxon>Betaproteobacteria</taxon>
        <taxon>Burkholderiales</taxon>
        <taxon>Alcaligenaceae</taxon>
        <taxon>Pigmentiphaga</taxon>
    </lineage>
</organism>
<keyword evidence="3" id="KW-0804">Transcription</keyword>
<evidence type="ECO:0000313" key="7">
    <source>
        <dbReference type="EMBL" id="GAA0503898.1"/>
    </source>
</evidence>
<evidence type="ECO:0000256" key="3">
    <source>
        <dbReference type="ARBA" id="ARBA00023163"/>
    </source>
</evidence>
<dbReference type="InterPro" id="IPR036390">
    <property type="entry name" value="WH_DNA-bd_sf"/>
</dbReference>
<reference evidence="7 8" key="1">
    <citation type="journal article" date="2019" name="Int. J. Syst. Evol. Microbiol.">
        <title>The Global Catalogue of Microorganisms (GCM) 10K type strain sequencing project: providing services to taxonomists for standard genome sequencing and annotation.</title>
        <authorList>
            <consortium name="The Broad Institute Genomics Platform"/>
            <consortium name="The Broad Institute Genome Sequencing Center for Infectious Disease"/>
            <person name="Wu L."/>
            <person name="Ma J."/>
        </authorList>
    </citation>
    <scope>NUCLEOTIDE SEQUENCE [LARGE SCALE GENOMIC DNA]</scope>
    <source>
        <strain evidence="7 8">JCM 14330</strain>
    </source>
</reference>
<dbReference type="Pfam" id="PF01614">
    <property type="entry name" value="IclR_C"/>
    <property type="match status" value="1"/>
</dbReference>